<accession>A0A3P7G9A1</accession>
<dbReference type="InterPro" id="IPR016161">
    <property type="entry name" value="Ald_DH/histidinol_DH"/>
</dbReference>
<evidence type="ECO:0000313" key="4">
    <source>
        <dbReference type="EMBL" id="VDM36817.1"/>
    </source>
</evidence>
<organism evidence="4 5">
    <name type="scientific">Hydatigena taeniaeformis</name>
    <name type="common">Feline tapeworm</name>
    <name type="synonym">Taenia taeniaeformis</name>
    <dbReference type="NCBI Taxonomy" id="6205"/>
    <lineage>
        <taxon>Eukaryota</taxon>
        <taxon>Metazoa</taxon>
        <taxon>Spiralia</taxon>
        <taxon>Lophotrochozoa</taxon>
        <taxon>Platyhelminthes</taxon>
        <taxon>Cestoda</taxon>
        <taxon>Eucestoda</taxon>
        <taxon>Cyclophyllidea</taxon>
        <taxon>Taeniidae</taxon>
        <taxon>Hydatigera</taxon>
    </lineage>
</organism>
<dbReference type="InterPro" id="IPR016162">
    <property type="entry name" value="Ald_DH_N"/>
</dbReference>
<keyword evidence="5" id="KW-1185">Reference proteome</keyword>
<dbReference type="GO" id="GO:0005737">
    <property type="term" value="C:cytoplasm"/>
    <property type="evidence" value="ECO:0007669"/>
    <property type="project" value="TreeGrafter"/>
</dbReference>
<dbReference type="PANTHER" id="PTHR43570:SF16">
    <property type="entry name" value="ALDEHYDE DEHYDROGENASE TYPE III, ISOFORM Q"/>
    <property type="match status" value="1"/>
</dbReference>
<dbReference type="Proteomes" id="UP000274429">
    <property type="component" value="Unassembled WGS sequence"/>
</dbReference>
<dbReference type="InterPro" id="IPR016163">
    <property type="entry name" value="Ald_DH_C"/>
</dbReference>
<evidence type="ECO:0000256" key="2">
    <source>
        <dbReference type="ARBA" id="ARBA00023002"/>
    </source>
</evidence>
<comment type="similarity">
    <text evidence="1">Belongs to the aldehyde dehydrogenase family.</text>
</comment>
<dbReference type="OrthoDB" id="440325at2759"/>
<dbReference type="GO" id="GO:0004029">
    <property type="term" value="F:aldehyde dehydrogenase (NAD+) activity"/>
    <property type="evidence" value="ECO:0007669"/>
    <property type="project" value="TreeGrafter"/>
</dbReference>
<evidence type="ECO:0000259" key="3">
    <source>
        <dbReference type="Pfam" id="PF00171"/>
    </source>
</evidence>
<gene>
    <name evidence="4" type="ORF">TTAC_LOCUS11514</name>
</gene>
<dbReference type="Gene3D" id="3.40.605.10">
    <property type="entry name" value="Aldehyde Dehydrogenase, Chain A, domain 1"/>
    <property type="match status" value="1"/>
</dbReference>
<evidence type="ECO:0000256" key="1">
    <source>
        <dbReference type="ARBA" id="ARBA00009986"/>
    </source>
</evidence>
<dbReference type="GO" id="GO:0006081">
    <property type="term" value="P:aldehyde metabolic process"/>
    <property type="evidence" value="ECO:0007669"/>
    <property type="project" value="InterPro"/>
</dbReference>
<feature type="domain" description="Aldehyde dehydrogenase" evidence="3">
    <location>
        <begin position="3"/>
        <end position="169"/>
    </location>
</feature>
<dbReference type="Gene3D" id="3.40.309.10">
    <property type="entry name" value="Aldehyde Dehydrogenase, Chain A, domain 2"/>
    <property type="match status" value="1"/>
</dbReference>
<dbReference type="PANTHER" id="PTHR43570">
    <property type="entry name" value="ALDEHYDE DEHYDROGENASE"/>
    <property type="match status" value="1"/>
</dbReference>
<protein>
    <recommendedName>
        <fullName evidence="3">Aldehyde dehydrogenase domain-containing protein</fullName>
    </recommendedName>
</protein>
<keyword evidence="2" id="KW-0560">Oxidoreductase</keyword>
<dbReference type="InterPro" id="IPR015590">
    <property type="entry name" value="Aldehyde_DH_dom"/>
</dbReference>
<sequence>MKMRRIYLHSLLDFVTEKEDKIRQALESDLGKVLTSEILCVKYEIQQLLKNLRSWTKTQPMPKTRIFHKDECVEELLALGTVLIISSWSSPFQNIMIPLAGAIAAGNCAIIKPADLALATNQLFVEQIPKYFNRSVCQVLTCTLMETKDFLKEHRCDFIYFTGAYDDGVYIIPVYIDSSADIALAAKRVMWGKVFNCGQMAVAPDYVLCHADVQVGVNDKLVISHNFKKRI</sequence>
<dbReference type="AlphaFoldDB" id="A0A3P7G9A1"/>
<dbReference type="SUPFAM" id="SSF53720">
    <property type="entry name" value="ALDH-like"/>
    <property type="match status" value="1"/>
</dbReference>
<proteinExistence type="inferred from homology"/>
<evidence type="ECO:0000313" key="5">
    <source>
        <dbReference type="Proteomes" id="UP000274429"/>
    </source>
</evidence>
<dbReference type="Pfam" id="PF00171">
    <property type="entry name" value="Aldedh"/>
    <property type="match status" value="1"/>
</dbReference>
<dbReference type="InterPro" id="IPR012394">
    <property type="entry name" value="Aldehyde_DH_NAD(P)"/>
</dbReference>
<name>A0A3P7G9A1_HYDTA</name>
<reference evidence="4 5" key="1">
    <citation type="submission" date="2018-11" db="EMBL/GenBank/DDBJ databases">
        <authorList>
            <consortium name="Pathogen Informatics"/>
        </authorList>
    </citation>
    <scope>NUCLEOTIDE SEQUENCE [LARGE SCALE GENOMIC DNA]</scope>
</reference>
<dbReference type="EMBL" id="UYWX01024628">
    <property type="protein sequence ID" value="VDM36817.1"/>
    <property type="molecule type" value="Genomic_DNA"/>
</dbReference>